<keyword evidence="7" id="KW-0813">Transport</keyword>
<reference evidence="10" key="1">
    <citation type="submission" date="2016-04" db="EMBL/GenBank/DDBJ databases">
        <authorList>
            <person name="Chen L."/>
            <person name="Zhuang W."/>
            <person name="Wang G."/>
        </authorList>
    </citation>
    <scope>NUCLEOTIDE SEQUENCE [LARGE SCALE GENOMIC DNA]</scope>
    <source>
        <strain evidence="10">17621</strain>
    </source>
</reference>
<dbReference type="Gene3D" id="3.30.420.270">
    <property type="match status" value="1"/>
</dbReference>
<dbReference type="STRING" id="354355.SAMN05660816_06190"/>
<evidence type="ECO:0000256" key="1">
    <source>
        <dbReference type="ARBA" id="ARBA00004162"/>
    </source>
</evidence>
<evidence type="ECO:0000256" key="5">
    <source>
        <dbReference type="ARBA" id="ARBA00022989"/>
    </source>
</evidence>
<name>A0A1V9F0G1_9BACT</name>
<dbReference type="PANTHER" id="PTHR30558">
    <property type="entry name" value="EXBD MEMBRANE COMPONENT OF PMF-DRIVEN MACROMOLECULE IMPORT SYSTEM"/>
    <property type="match status" value="1"/>
</dbReference>
<dbReference type="EMBL" id="LVXG01000010">
    <property type="protein sequence ID" value="OQP51838.1"/>
    <property type="molecule type" value="Genomic_DNA"/>
</dbReference>
<keyword evidence="4 7" id="KW-0812">Transmembrane</keyword>
<dbReference type="Proteomes" id="UP000192610">
    <property type="component" value="Unassembled WGS sequence"/>
</dbReference>
<evidence type="ECO:0000256" key="7">
    <source>
        <dbReference type="RuleBase" id="RU003879"/>
    </source>
</evidence>
<evidence type="ECO:0000313" key="9">
    <source>
        <dbReference type="EMBL" id="OQP51838.1"/>
    </source>
</evidence>
<keyword evidence="6 8" id="KW-0472">Membrane</keyword>
<keyword evidence="5 8" id="KW-1133">Transmembrane helix</keyword>
<evidence type="ECO:0000256" key="4">
    <source>
        <dbReference type="ARBA" id="ARBA00022692"/>
    </source>
</evidence>
<accession>A0A1V9F0G1</accession>
<gene>
    <name evidence="9" type="ORF">A4H97_26920</name>
</gene>
<evidence type="ECO:0000256" key="8">
    <source>
        <dbReference type="SAM" id="Phobius"/>
    </source>
</evidence>
<protein>
    <submittedName>
        <fullName evidence="9">Biopolymer transporter ExbD</fullName>
    </submittedName>
</protein>
<dbReference type="OrthoDB" id="1375727at2"/>
<dbReference type="PANTHER" id="PTHR30558:SF7">
    <property type="entry name" value="TOL-PAL SYSTEM PROTEIN TOLR"/>
    <property type="match status" value="1"/>
</dbReference>
<dbReference type="InterPro" id="IPR003400">
    <property type="entry name" value="ExbD"/>
</dbReference>
<proteinExistence type="inferred from homology"/>
<evidence type="ECO:0000256" key="6">
    <source>
        <dbReference type="ARBA" id="ARBA00023136"/>
    </source>
</evidence>
<organism evidence="9 10">
    <name type="scientific">Niastella yeongjuensis</name>
    <dbReference type="NCBI Taxonomy" id="354355"/>
    <lineage>
        <taxon>Bacteria</taxon>
        <taxon>Pseudomonadati</taxon>
        <taxon>Bacteroidota</taxon>
        <taxon>Chitinophagia</taxon>
        <taxon>Chitinophagales</taxon>
        <taxon>Chitinophagaceae</taxon>
        <taxon>Niastella</taxon>
    </lineage>
</organism>
<comment type="similarity">
    <text evidence="2 7">Belongs to the ExbD/TolR family.</text>
</comment>
<keyword evidence="10" id="KW-1185">Reference proteome</keyword>
<comment type="caution">
    <text evidence="9">The sequence shown here is derived from an EMBL/GenBank/DDBJ whole genome shotgun (WGS) entry which is preliminary data.</text>
</comment>
<dbReference type="GO" id="GO:0015031">
    <property type="term" value="P:protein transport"/>
    <property type="evidence" value="ECO:0007669"/>
    <property type="project" value="UniProtKB-KW"/>
</dbReference>
<dbReference type="GO" id="GO:0022857">
    <property type="term" value="F:transmembrane transporter activity"/>
    <property type="evidence" value="ECO:0007669"/>
    <property type="project" value="InterPro"/>
</dbReference>
<dbReference type="AlphaFoldDB" id="A0A1V9F0G1"/>
<sequence>MNLRRRLKGHQELHAGALNDILFILLFFFLIVSTLANPNVIKLSQPKAKSDTKAKQTVIVNIKPTGEYIINGKQVTIEEMKAFVEPYVMKDSSQATIAINADKTVPLENVVAVMRVARDLGARSTLLVDTKTK</sequence>
<dbReference type="RefSeq" id="WP_081198430.1">
    <property type="nucleotide sequence ID" value="NZ_FOCZ01000018.1"/>
</dbReference>
<evidence type="ECO:0000313" key="10">
    <source>
        <dbReference type="Proteomes" id="UP000192610"/>
    </source>
</evidence>
<comment type="subcellular location">
    <subcellularLocation>
        <location evidence="1">Cell membrane</location>
        <topology evidence="1">Single-pass membrane protein</topology>
    </subcellularLocation>
    <subcellularLocation>
        <location evidence="7">Cell membrane</location>
        <topology evidence="7">Single-pass type II membrane protein</topology>
    </subcellularLocation>
</comment>
<evidence type="ECO:0000256" key="2">
    <source>
        <dbReference type="ARBA" id="ARBA00005811"/>
    </source>
</evidence>
<keyword evidence="3" id="KW-1003">Cell membrane</keyword>
<dbReference type="Pfam" id="PF02472">
    <property type="entry name" value="ExbD"/>
    <property type="match status" value="1"/>
</dbReference>
<dbReference type="GO" id="GO:0005886">
    <property type="term" value="C:plasma membrane"/>
    <property type="evidence" value="ECO:0007669"/>
    <property type="project" value="UniProtKB-SubCell"/>
</dbReference>
<keyword evidence="7" id="KW-0653">Protein transport</keyword>
<evidence type="ECO:0000256" key="3">
    <source>
        <dbReference type="ARBA" id="ARBA00022475"/>
    </source>
</evidence>
<feature type="transmembrane region" description="Helical" evidence="8">
    <location>
        <begin position="21"/>
        <end position="41"/>
    </location>
</feature>